<comment type="caution">
    <text evidence="1">The sequence shown here is derived from an EMBL/GenBank/DDBJ whole genome shotgun (WGS) entry which is preliminary data.</text>
</comment>
<gene>
    <name evidence="1" type="ORF">LCGC14_2296090</name>
</gene>
<protein>
    <submittedName>
        <fullName evidence="1">Uncharacterized protein</fullName>
    </submittedName>
</protein>
<proteinExistence type="predicted"/>
<accession>A0A0F9CPV0</accession>
<reference evidence="1" key="1">
    <citation type="journal article" date="2015" name="Nature">
        <title>Complex archaea that bridge the gap between prokaryotes and eukaryotes.</title>
        <authorList>
            <person name="Spang A."/>
            <person name="Saw J.H."/>
            <person name="Jorgensen S.L."/>
            <person name="Zaremba-Niedzwiedzka K."/>
            <person name="Martijn J."/>
            <person name="Lind A.E."/>
            <person name="van Eijk R."/>
            <person name="Schleper C."/>
            <person name="Guy L."/>
            <person name="Ettema T.J."/>
        </authorList>
    </citation>
    <scope>NUCLEOTIDE SEQUENCE</scope>
</reference>
<dbReference type="EMBL" id="LAZR01032273">
    <property type="protein sequence ID" value="KKL51378.1"/>
    <property type="molecule type" value="Genomic_DNA"/>
</dbReference>
<sequence>MNEPQVRIEYDINEYGLIQSPGKFEGEMLYAPHLYDVMLNGCLDQSEDDDSMGELTINQTDVDLFPDYFNLGDVYVLSECEQGFFYAVLKG</sequence>
<organism evidence="1">
    <name type="scientific">marine sediment metagenome</name>
    <dbReference type="NCBI Taxonomy" id="412755"/>
    <lineage>
        <taxon>unclassified sequences</taxon>
        <taxon>metagenomes</taxon>
        <taxon>ecological metagenomes</taxon>
    </lineage>
</organism>
<evidence type="ECO:0000313" key="1">
    <source>
        <dbReference type="EMBL" id="KKL51378.1"/>
    </source>
</evidence>
<name>A0A0F9CPV0_9ZZZZ</name>
<dbReference type="AlphaFoldDB" id="A0A0F9CPV0"/>